<evidence type="ECO:0000313" key="6">
    <source>
        <dbReference type="Proteomes" id="UP001144256"/>
    </source>
</evidence>
<dbReference type="InterPro" id="IPR036388">
    <property type="entry name" value="WH-like_DNA-bd_sf"/>
</dbReference>
<dbReference type="InterPro" id="IPR000524">
    <property type="entry name" value="Tscrpt_reg_HTH_GntR"/>
</dbReference>
<dbReference type="PANTHER" id="PTHR38445">
    <property type="entry name" value="HTH-TYPE TRANSCRIPTIONAL REPRESSOR YTRA"/>
    <property type="match status" value="1"/>
</dbReference>
<dbReference type="AlphaFoldDB" id="A0A9W5Y718"/>
<proteinExistence type="predicted"/>
<keyword evidence="2" id="KW-0238">DNA-binding</keyword>
<evidence type="ECO:0000256" key="2">
    <source>
        <dbReference type="ARBA" id="ARBA00023125"/>
    </source>
</evidence>
<dbReference type="SUPFAM" id="SSF46785">
    <property type="entry name" value="Winged helix' DNA-binding domain"/>
    <property type="match status" value="1"/>
</dbReference>
<comment type="caution">
    <text evidence="5">The sequence shown here is derived from an EMBL/GenBank/DDBJ whole genome shotgun (WGS) entry which is preliminary data.</text>
</comment>
<dbReference type="PANTHER" id="PTHR38445:SF10">
    <property type="entry name" value="GNTR-FAMILY TRANSCRIPTIONAL REGULATOR"/>
    <property type="match status" value="1"/>
</dbReference>
<dbReference type="InterPro" id="IPR036390">
    <property type="entry name" value="WH_DNA-bd_sf"/>
</dbReference>
<keyword evidence="6" id="KW-1185">Reference proteome</keyword>
<feature type="domain" description="HTH gntR-type" evidence="4">
    <location>
        <begin position="16"/>
        <end position="84"/>
    </location>
</feature>
<evidence type="ECO:0000313" key="5">
    <source>
        <dbReference type="EMBL" id="GKX27562.1"/>
    </source>
</evidence>
<dbReference type="SMART" id="SM00345">
    <property type="entry name" value="HTH_GNTR"/>
    <property type="match status" value="1"/>
</dbReference>
<organism evidence="5 6">
    <name type="scientific">Vallitalea longa</name>
    <dbReference type="NCBI Taxonomy" id="2936439"/>
    <lineage>
        <taxon>Bacteria</taxon>
        <taxon>Bacillati</taxon>
        <taxon>Bacillota</taxon>
        <taxon>Clostridia</taxon>
        <taxon>Lachnospirales</taxon>
        <taxon>Vallitaleaceae</taxon>
        <taxon>Vallitalea</taxon>
    </lineage>
</organism>
<dbReference type="Proteomes" id="UP001144256">
    <property type="component" value="Unassembled WGS sequence"/>
</dbReference>
<dbReference type="CDD" id="cd07377">
    <property type="entry name" value="WHTH_GntR"/>
    <property type="match status" value="1"/>
</dbReference>
<sequence>MYKQVMKININTNSNIPIFNQISNMLEDYILDGTYQADEAIISTTQLSKLLKINPATAIKGVSILTEQGILYKRRGMGMYVSKEAQDIIMEKRKASLKKDTLKRLIQECKKLNITKQAIITMIEEDWDD</sequence>
<dbReference type="EMBL" id="BRLB01000001">
    <property type="protein sequence ID" value="GKX27562.1"/>
    <property type="molecule type" value="Genomic_DNA"/>
</dbReference>
<evidence type="ECO:0000256" key="1">
    <source>
        <dbReference type="ARBA" id="ARBA00023015"/>
    </source>
</evidence>
<keyword evidence="1" id="KW-0805">Transcription regulation</keyword>
<name>A0A9W5Y718_9FIRM</name>
<gene>
    <name evidence="5" type="ORF">SH1V18_00420</name>
</gene>
<protein>
    <submittedName>
        <fullName evidence="5">GntR family transcriptional regulator</fullName>
    </submittedName>
</protein>
<evidence type="ECO:0000259" key="4">
    <source>
        <dbReference type="PROSITE" id="PS50949"/>
    </source>
</evidence>
<accession>A0A9W5Y718</accession>
<dbReference type="GO" id="GO:0003677">
    <property type="term" value="F:DNA binding"/>
    <property type="evidence" value="ECO:0007669"/>
    <property type="project" value="UniProtKB-KW"/>
</dbReference>
<reference evidence="5" key="1">
    <citation type="submission" date="2022-06" db="EMBL/GenBank/DDBJ databases">
        <title>Vallitalea longa sp. nov., an anaerobic bacterium isolated from marine sediment.</title>
        <authorList>
            <person name="Hirano S."/>
            <person name="Terahara T."/>
            <person name="Mori K."/>
            <person name="Hamada M."/>
            <person name="Matsumoto R."/>
            <person name="Kobayashi T."/>
        </authorList>
    </citation>
    <scope>NUCLEOTIDE SEQUENCE</scope>
    <source>
        <strain evidence="5">SH18-1</strain>
    </source>
</reference>
<dbReference type="Gene3D" id="1.10.10.10">
    <property type="entry name" value="Winged helix-like DNA-binding domain superfamily/Winged helix DNA-binding domain"/>
    <property type="match status" value="1"/>
</dbReference>
<keyword evidence="3" id="KW-0804">Transcription</keyword>
<dbReference type="PROSITE" id="PS50949">
    <property type="entry name" value="HTH_GNTR"/>
    <property type="match status" value="1"/>
</dbReference>
<dbReference type="GO" id="GO:0003700">
    <property type="term" value="F:DNA-binding transcription factor activity"/>
    <property type="evidence" value="ECO:0007669"/>
    <property type="project" value="InterPro"/>
</dbReference>
<evidence type="ECO:0000256" key="3">
    <source>
        <dbReference type="ARBA" id="ARBA00023163"/>
    </source>
</evidence>